<dbReference type="InterPro" id="IPR036388">
    <property type="entry name" value="WH-like_DNA-bd_sf"/>
</dbReference>
<name>A0ABP5R7N2_9MICO</name>
<dbReference type="SUPFAM" id="SSF46785">
    <property type="entry name" value="Winged helix' DNA-binding domain"/>
    <property type="match status" value="1"/>
</dbReference>
<dbReference type="InterPro" id="IPR049874">
    <property type="entry name" value="ROK_cs"/>
</dbReference>
<dbReference type="Proteomes" id="UP001500929">
    <property type="component" value="Unassembled WGS sequence"/>
</dbReference>
<sequence>MFYPLTDVLRDDMSTTLDQAWGSDPGAALPVAIEVLRRGPISRAEIGRRLGLSHASLSRLSAPLIERGVIHDVGEHSNGRVGRPSRLLDIDASSHHFLGVKIRENEIIAAVTDLRGDVVDSVTVPLAHRTPTAVVNQVKELHSTFAAAHTLTAIGIGIGGAVHDRRKVISAGFLGWDDVALADLIEQETRTPALVENDVVALCEYEDWFGFARYDDRFAVITLGIGTGFGLVIHGRPIVGDDYGFGLVGHWPMDPTGPLCQQGHRGCAAALLNSDAIARYATEALGRETTFDETVELASEGHPAAVRIVHDAARGLGVLIAAVCNLTLPERIIIAGEGVRLAMIGHETLLQQARELRDPRAQTPLIDYSSGDNIEWARGAAVLAIQAFALGTLAPVQ</sequence>
<reference evidence="3" key="1">
    <citation type="journal article" date="2019" name="Int. J. Syst. Evol. Microbiol.">
        <title>The Global Catalogue of Microorganisms (GCM) 10K type strain sequencing project: providing services to taxonomists for standard genome sequencing and annotation.</title>
        <authorList>
            <consortium name="The Broad Institute Genomics Platform"/>
            <consortium name="The Broad Institute Genome Sequencing Center for Infectious Disease"/>
            <person name="Wu L."/>
            <person name="Ma J."/>
        </authorList>
    </citation>
    <scope>NUCLEOTIDE SEQUENCE [LARGE SCALE GENOMIC DNA]</scope>
    <source>
        <strain evidence="3">JCM 16117</strain>
    </source>
</reference>
<dbReference type="SUPFAM" id="SSF53067">
    <property type="entry name" value="Actin-like ATPase domain"/>
    <property type="match status" value="1"/>
</dbReference>
<evidence type="ECO:0000256" key="1">
    <source>
        <dbReference type="ARBA" id="ARBA00006479"/>
    </source>
</evidence>
<dbReference type="Gene3D" id="3.30.420.40">
    <property type="match status" value="2"/>
</dbReference>
<dbReference type="InterPro" id="IPR000600">
    <property type="entry name" value="ROK"/>
</dbReference>
<dbReference type="EMBL" id="BAAAQY010000022">
    <property type="protein sequence ID" value="GAA2250715.1"/>
    <property type="molecule type" value="Genomic_DNA"/>
</dbReference>
<evidence type="ECO:0000313" key="2">
    <source>
        <dbReference type="EMBL" id="GAA2250715.1"/>
    </source>
</evidence>
<protein>
    <submittedName>
        <fullName evidence="2">ROK family transcriptional regulator</fullName>
    </submittedName>
</protein>
<dbReference type="InterPro" id="IPR036390">
    <property type="entry name" value="WH_DNA-bd_sf"/>
</dbReference>
<dbReference type="PANTHER" id="PTHR18964">
    <property type="entry name" value="ROK (REPRESSOR, ORF, KINASE) FAMILY"/>
    <property type="match status" value="1"/>
</dbReference>
<evidence type="ECO:0000313" key="3">
    <source>
        <dbReference type="Proteomes" id="UP001500929"/>
    </source>
</evidence>
<keyword evidence="3" id="KW-1185">Reference proteome</keyword>
<comment type="caution">
    <text evidence="2">The sequence shown here is derived from an EMBL/GenBank/DDBJ whole genome shotgun (WGS) entry which is preliminary data.</text>
</comment>
<proteinExistence type="inferred from homology"/>
<comment type="similarity">
    <text evidence="1">Belongs to the ROK (NagC/XylR) family.</text>
</comment>
<dbReference type="Gene3D" id="1.10.10.10">
    <property type="entry name" value="Winged helix-like DNA-binding domain superfamily/Winged helix DNA-binding domain"/>
    <property type="match status" value="1"/>
</dbReference>
<organism evidence="2 3">
    <name type="scientific">Herbiconiux moechotypicola</name>
    <dbReference type="NCBI Taxonomy" id="637393"/>
    <lineage>
        <taxon>Bacteria</taxon>
        <taxon>Bacillati</taxon>
        <taxon>Actinomycetota</taxon>
        <taxon>Actinomycetes</taxon>
        <taxon>Micrococcales</taxon>
        <taxon>Microbacteriaceae</taxon>
        <taxon>Herbiconiux</taxon>
    </lineage>
</organism>
<dbReference type="InterPro" id="IPR043129">
    <property type="entry name" value="ATPase_NBD"/>
</dbReference>
<dbReference type="Pfam" id="PF00480">
    <property type="entry name" value="ROK"/>
    <property type="match status" value="1"/>
</dbReference>
<gene>
    <name evidence="2" type="ORF">GCM10009851_40290</name>
</gene>
<dbReference type="PROSITE" id="PS01125">
    <property type="entry name" value="ROK"/>
    <property type="match status" value="1"/>
</dbReference>
<accession>A0ABP5R7N2</accession>
<dbReference type="PANTHER" id="PTHR18964:SF149">
    <property type="entry name" value="BIFUNCTIONAL UDP-N-ACETYLGLUCOSAMINE 2-EPIMERASE_N-ACETYLMANNOSAMINE KINASE"/>
    <property type="match status" value="1"/>
</dbReference>